<keyword evidence="2" id="KW-0489">Methyltransferase</keyword>
<evidence type="ECO:0000313" key="3">
    <source>
        <dbReference type="Proteomes" id="UP000626026"/>
    </source>
</evidence>
<comment type="caution">
    <text evidence="2">The sequence shown here is derived from an EMBL/GenBank/DDBJ whole genome shotgun (WGS) entry which is preliminary data.</text>
</comment>
<dbReference type="PANTHER" id="PTHR43591:SF24">
    <property type="entry name" value="2-METHOXY-6-POLYPRENYL-1,4-BENZOQUINOL METHYLASE, MITOCHONDRIAL"/>
    <property type="match status" value="1"/>
</dbReference>
<dbReference type="CDD" id="cd02440">
    <property type="entry name" value="AdoMet_MTases"/>
    <property type="match status" value="1"/>
</dbReference>
<dbReference type="GO" id="GO:0032259">
    <property type="term" value="P:methylation"/>
    <property type="evidence" value="ECO:0007669"/>
    <property type="project" value="UniProtKB-KW"/>
</dbReference>
<dbReference type="InterPro" id="IPR029063">
    <property type="entry name" value="SAM-dependent_MTases_sf"/>
</dbReference>
<sequence>MPNFACPVCRAPLAASAQGLHCSGCGADYPLVHGVPVLLNEPNSVFRTEDYLGGQGYEGASGYAGSADRTTGLRRAYRRFATSLSEAPVPGVGFDPLEIIQAQKPDAEILVIGSGERELKGNVTYTDVALAKNIACICDAHDLPFPDASFDAVFAEAVLEHVCDPQRVVAEITRVLKPEGFVYAVTPFLQPVHMGAYDFTRFTYLGHRRLFRQFDDLRSGMIGGPGYSAIHLGRNLLTALSDRRRVRAALRMLALLATYPLRYLDPLLSRTESAYNSACACYFLGRKRETPISDREMITLFRGR</sequence>
<proteinExistence type="predicted"/>
<accession>A0ABR7RKC9</accession>
<keyword evidence="3" id="KW-1185">Reference proteome</keyword>
<reference evidence="2 3" key="1">
    <citation type="journal article" date="2013" name="Int. J. Syst. Evol. Microbiol.">
        <title>Roseomonas aerophila sp. nov., isolated from air.</title>
        <authorList>
            <person name="Kim S.J."/>
            <person name="Weon H.Y."/>
            <person name="Ahn J.H."/>
            <person name="Hong S.B."/>
            <person name="Seok S.J."/>
            <person name="Whang K.S."/>
            <person name="Kwon S.W."/>
        </authorList>
    </citation>
    <scope>NUCLEOTIDE SEQUENCE [LARGE SCALE GENOMIC DNA]</scope>
    <source>
        <strain evidence="2 3">NBRC 108923</strain>
    </source>
</reference>
<dbReference type="Gene3D" id="2.20.25.10">
    <property type="match status" value="1"/>
</dbReference>
<dbReference type="SUPFAM" id="SSF158997">
    <property type="entry name" value="Trm112p-like"/>
    <property type="match status" value="1"/>
</dbReference>
<dbReference type="Gene3D" id="3.40.50.150">
    <property type="entry name" value="Vaccinia Virus protein VP39"/>
    <property type="match status" value="1"/>
</dbReference>
<dbReference type="GO" id="GO:0008168">
    <property type="term" value="F:methyltransferase activity"/>
    <property type="evidence" value="ECO:0007669"/>
    <property type="project" value="UniProtKB-KW"/>
</dbReference>
<protein>
    <submittedName>
        <fullName evidence="2">Methyltransferase domain-containing protein</fullName>
    </submittedName>
</protein>
<evidence type="ECO:0000313" key="2">
    <source>
        <dbReference type="EMBL" id="MBC9207034.1"/>
    </source>
</evidence>
<evidence type="ECO:0000259" key="1">
    <source>
        <dbReference type="Pfam" id="PF08241"/>
    </source>
</evidence>
<keyword evidence="2" id="KW-0808">Transferase</keyword>
<organism evidence="2 3">
    <name type="scientific">Teichococcus aerophilus</name>
    <dbReference type="NCBI Taxonomy" id="1224513"/>
    <lineage>
        <taxon>Bacteria</taxon>
        <taxon>Pseudomonadati</taxon>
        <taxon>Pseudomonadota</taxon>
        <taxon>Alphaproteobacteria</taxon>
        <taxon>Acetobacterales</taxon>
        <taxon>Roseomonadaceae</taxon>
        <taxon>Roseomonas</taxon>
    </lineage>
</organism>
<dbReference type="InterPro" id="IPR013216">
    <property type="entry name" value="Methyltransf_11"/>
</dbReference>
<dbReference type="RefSeq" id="WP_187784204.1">
    <property type="nucleotide sequence ID" value="NZ_JACTVA010000012.1"/>
</dbReference>
<dbReference type="EMBL" id="JACTVA010000012">
    <property type="protein sequence ID" value="MBC9207034.1"/>
    <property type="molecule type" value="Genomic_DNA"/>
</dbReference>
<dbReference type="Proteomes" id="UP000626026">
    <property type="component" value="Unassembled WGS sequence"/>
</dbReference>
<dbReference type="SUPFAM" id="SSF53335">
    <property type="entry name" value="S-adenosyl-L-methionine-dependent methyltransferases"/>
    <property type="match status" value="1"/>
</dbReference>
<feature type="domain" description="Methyltransferase type 11" evidence="1">
    <location>
        <begin position="136"/>
        <end position="183"/>
    </location>
</feature>
<dbReference type="Pfam" id="PF08241">
    <property type="entry name" value="Methyltransf_11"/>
    <property type="match status" value="1"/>
</dbReference>
<name>A0ABR7RKC9_9PROT</name>
<gene>
    <name evidence="2" type="ORF">IBL26_09330</name>
</gene>
<dbReference type="PANTHER" id="PTHR43591">
    <property type="entry name" value="METHYLTRANSFERASE"/>
    <property type="match status" value="1"/>
</dbReference>